<comment type="caution">
    <text evidence="1">The sequence shown here is derived from an EMBL/GenBank/DDBJ whole genome shotgun (WGS) entry which is preliminary data.</text>
</comment>
<sequence>MFEFNTDAFDRFVASDEDREFPSVGYVPGSGESFSATHWLQWIVNNSAVIGAADPQLRVSIRIAEGIYTVCVNDYRRPEGGFTESDVQEYVNPGEDDPEQQGAFEATGESIARANLINICAVANTIYQAYEADRMRTTVAKAAEHVHAALAQASAHERQVGPLGRIEAPQLTKVLADVSTGLATVHDYLTQCNDVGAGETNR</sequence>
<proteinExistence type="predicted"/>
<reference evidence="1 2" key="1">
    <citation type="journal article" date="2013" name="Genome Announc.">
        <title>Genome Sequence of an Epidemic Isolate of Mycobacterium abscessus subsp. bolletii from Rio de Janeiro, Brazil.</title>
        <authorList>
            <person name="Davidson R.M."/>
            <person name="Reynolds P.R."/>
            <person name="Farias-Hesson E."/>
            <person name="Duarte R.S."/>
            <person name="Jackson M."/>
            <person name="Strong M."/>
        </authorList>
    </citation>
    <scope>NUCLEOTIDE SEQUENCE [LARGE SCALE GENOMIC DNA]</scope>
    <source>
        <strain evidence="1 2">CRM-0020</strain>
    </source>
</reference>
<protein>
    <submittedName>
        <fullName evidence="1">Uncharacterized protein</fullName>
    </submittedName>
</protein>
<gene>
    <name evidence="1" type="ORF">J108_23725</name>
</gene>
<accession>A0A829HQW7</accession>
<dbReference type="AlphaFoldDB" id="A0A829HQW7"/>
<evidence type="ECO:0000313" key="1">
    <source>
        <dbReference type="EMBL" id="EPQ21023.1"/>
    </source>
</evidence>
<organism evidence="1 2">
    <name type="scientific">Mycobacteroides abscessus subsp. bolletii CRM-0020</name>
    <dbReference type="NCBI Taxonomy" id="1306401"/>
    <lineage>
        <taxon>Bacteria</taxon>
        <taxon>Bacillati</taxon>
        <taxon>Actinomycetota</taxon>
        <taxon>Actinomycetes</taxon>
        <taxon>Mycobacteriales</taxon>
        <taxon>Mycobacteriaceae</taxon>
        <taxon>Mycobacteroides</taxon>
        <taxon>Mycobacteroides abscessus</taxon>
    </lineage>
</organism>
<name>A0A829HQW7_9MYCO</name>
<dbReference type="Proteomes" id="UP000014969">
    <property type="component" value="Unassembled WGS sequence"/>
</dbReference>
<evidence type="ECO:0000313" key="2">
    <source>
        <dbReference type="Proteomes" id="UP000014969"/>
    </source>
</evidence>
<dbReference type="EMBL" id="ATFQ01000040">
    <property type="protein sequence ID" value="EPQ21023.1"/>
    <property type="molecule type" value="Genomic_DNA"/>
</dbReference>